<evidence type="ECO:0000256" key="4">
    <source>
        <dbReference type="ARBA" id="ARBA00022786"/>
    </source>
</evidence>
<dbReference type="GO" id="GO:0000209">
    <property type="term" value="P:protein polyubiquitination"/>
    <property type="evidence" value="ECO:0007669"/>
    <property type="project" value="InterPro"/>
</dbReference>
<dbReference type="Gene3D" id="6.10.130.10">
    <property type="entry name" value="Ubiquitin-protein ligase E3A, N-terminal zinc-binding domain (AZUL)"/>
    <property type="match status" value="1"/>
</dbReference>
<dbReference type="InterPro" id="IPR032353">
    <property type="entry name" value="AZUL"/>
</dbReference>
<dbReference type="InterPro" id="IPR044611">
    <property type="entry name" value="E3A/B/C-like"/>
</dbReference>
<sequence>MPYNSDHGMLVDYLVSPKPSPSRALQPNLSDEMNNNSSNSNSNSNNEMAKRRSSSSSSSASSIALKPIKLATDISNSKEHLLKRDPFQLKSNSNTSSNANNASAAAATAPTSLAMPPKSAKQYMRKSSKLYKREKLKEAKNEYEEHIEEYFHQLTVGCQQIDCRNKFCASGRGGIMSLQPQAALIMAIQLASMPGSRLCDHSKEANVSFEDQHLLNPPQQTSKPFLQSLFTSTPFSGLLQHPHHKQEQQQQQQPKPKMRKESFSSANHWATDFWRLFSHFSSHHDDSEEEYDDEDDEKYEDSDEALANKVDPAQHTHSTAAESQHPDHSDESYYQLDYDDYRLSDGGEESCGSWSSQEGMLLAISPLAVNLDLAVEHLHRAIVTQSISEHKMDTWCRSVFQSWEGIGNSFLVAQTQFSMPPLQHKDMPFINLDELTRFYQLVIRQEQEKDANKRKKNPRQVRIMEAISDSFETLLDRMALNVEALADVQAMEDAELYHIRMMMEWCRSLMAVIQWVICCKEKKHKEEQDGLAALVAKLDDISTNQKRVASIASTSQIILTQKLIQVLSKIAHQNKSIIRKIMQHMLASLDPTRMEYIVHDLQQYLLDHFHTGPYKHGLEDTVIMTMKCLELMYQSSMKDPSHPITPPATFYSTDICKKLNIKNEYRIWKRVLLHGEGRHSTLITRQGETEHQRRSRLFMTTTSTSTMLPYPFENEYQFSWFSYPFLLPPAIKRKVVLIDAMSQMSLEYEDACVNHTLVVHAQKLLSEAPRMLKNLETNLRSATCPYLLLEIRREHFVDDTLSQMSRKWSDLKKPLKVKFIDGGEVGMDQGGVQKEFFGVLFEQLASPGVGLFTQDETTRLCWIRAVLTYDVRMYEMVGVMMGLSIYNGVMMNLQFPKVLWKILVMPSEALLEAMAERHQLFTLDDLEEGWPALGSGLRQLLQWDDGEVEDVFCRDYEISMDVFGQGIVTTSLMPNKEDPVVPVTNSNREAYVQDYCTYFMYTAQKEQLLAMRRGLWSVIGSRALSLCTAEELEMVACGHRQGPDALDLNMVELENVAEYDDGYNVDHPTIRQFWSVVHHDLTNEQKKKLLLFVTASDRVPVGGLKELTFYIQRNGPDSERLPTALTCFSRLLLPEYGSRQILRDRLVTAIENTKGFGLV</sequence>
<dbReference type="EC" id="2.3.2.26" evidence="2"/>
<protein>
    <recommendedName>
        <fullName evidence="2">HECT-type E3 ubiquitin transferase</fullName>
        <ecNumber evidence="2">2.3.2.26</ecNumber>
    </recommendedName>
</protein>
<feature type="region of interest" description="Disordered" evidence="6">
    <location>
        <begin position="284"/>
        <end position="303"/>
    </location>
</feature>
<dbReference type="PANTHER" id="PTHR45700">
    <property type="entry name" value="UBIQUITIN-PROTEIN LIGASE E3C"/>
    <property type="match status" value="1"/>
</dbReference>
<feature type="active site" description="Glycyl thioester intermediate" evidence="5">
    <location>
        <position position="1127"/>
    </location>
</feature>
<evidence type="ECO:0000313" key="8">
    <source>
        <dbReference type="EMBL" id="KAF1798854.1"/>
    </source>
</evidence>
<gene>
    <name evidence="8" type="ORF">FB192DRAFT_1393658</name>
</gene>
<dbReference type="SMART" id="SM00119">
    <property type="entry name" value="HECTc"/>
    <property type="match status" value="1"/>
</dbReference>
<accession>A0A8H4BAW3</accession>
<feature type="compositionally biased region" description="Low complexity" evidence="6">
    <location>
        <begin position="91"/>
        <end position="109"/>
    </location>
</feature>
<feature type="region of interest" description="Disordered" evidence="6">
    <location>
        <begin position="236"/>
        <end position="262"/>
    </location>
</feature>
<dbReference type="InterPro" id="IPR000569">
    <property type="entry name" value="HECT_dom"/>
</dbReference>
<reference evidence="8 9" key="1">
    <citation type="submission" date="2019-09" db="EMBL/GenBank/DDBJ databases">
        <authorList>
            <consortium name="DOE Joint Genome Institute"/>
            <person name="Mondo S.J."/>
            <person name="Navarro-Mendoza M.I."/>
            <person name="Perez-Arques C."/>
            <person name="Panchal S."/>
            <person name="Nicolas F.E."/>
            <person name="Ganguly P."/>
            <person name="Pangilinan J."/>
            <person name="Grigoriev I."/>
            <person name="Heitman J."/>
            <person name="Sanya K."/>
            <person name="Garre V."/>
        </authorList>
    </citation>
    <scope>NUCLEOTIDE SEQUENCE [LARGE SCALE GENOMIC DNA]</scope>
    <source>
        <strain evidence="8 9">MU402</strain>
    </source>
</reference>
<organism evidence="8 9">
    <name type="scientific">Mucor circinelloides f. lusitanicus</name>
    <name type="common">Mucor racemosus var. lusitanicus</name>
    <dbReference type="NCBI Taxonomy" id="29924"/>
    <lineage>
        <taxon>Eukaryota</taxon>
        <taxon>Fungi</taxon>
        <taxon>Fungi incertae sedis</taxon>
        <taxon>Mucoromycota</taxon>
        <taxon>Mucoromycotina</taxon>
        <taxon>Mucoromycetes</taxon>
        <taxon>Mucorales</taxon>
        <taxon>Mucorineae</taxon>
        <taxon>Mucoraceae</taxon>
        <taxon>Mucor</taxon>
    </lineage>
</organism>
<dbReference type="Gene3D" id="3.30.2410.10">
    <property type="entry name" value="Hect, E3 ligase catalytic domain"/>
    <property type="match status" value="1"/>
</dbReference>
<dbReference type="EMBL" id="JAAECE010000007">
    <property type="protein sequence ID" value="KAF1798854.1"/>
    <property type="molecule type" value="Genomic_DNA"/>
</dbReference>
<comment type="catalytic activity">
    <reaction evidence="1">
        <text>S-ubiquitinyl-[E2 ubiquitin-conjugating enzyme]-L-cysteine + [acceptor protein]-L-lysine = [E2 ubiquitin-conjugating enzyme]-L-cysteine + N(6)-ubiquitinyl-[acceptor protein]-L-lysine.</text>
        <dbReference type="EC" id="2.3.2.26"/>
    </reaction>
</comment>
<feature type="domain" description="HECT" evidence="7">
    <location>
        <begin position="807"/>
        <end position="1159"/>
    </location>
</feature>
<feature type="region of interest" description="Disordered" evidence="6">
    <location>
        <begin position="1"/>
        <end position="62"/>
    </location>
</feature>
<evidence type="ECO:0000256" key="3">
    <source>
        <dbReference type="ARBA" id="ARBA00022679"/>
    </source>
</evidence>
<comment type="caution">
    <text evidence="8">The sequence shown here is derived from an EMBL/GenBank/DDBJ whole genome shotgun (WGS) entry which is preliminary data.</text>
</comment>
<dbReference type="Proteomes" id="UP000469890">
    <property type="component" value="Unassembled WGS sequence"/>
</dbReference>
<dbReference type="GO" id="GO:0061630">
    <property type="term" value="F:ubiquitin protein ligase activity"/>
    <property type="evidence" value="ECO:0007669"/>
    <property type="project" value="UniProtKB-EC"/>
</dbReference>
<feature type="compositionally biased region" description="Acidic residues" evidence="6">
    <location>
        <begin position="287"/>
        <end position="303"/>
    </location>
</feature>
<dbReference type="PROSITE" id="PS50237">
    <property type="entry name" value="HECT"/>
    <property type="match status" value="1"/>
</dbReference>
<keyword evidence="3" id="KW-0808">Transferase</keyword>
<dbReference type="InterPro" id="IPR042556">
    <property type="entry name" value="AZUL_sf"/>
</dbReference>
<feature type="compositionally biased region" description="Polar residues" evidence="6">
    <location>
        <begin position="23"/>
        <end position="33"/>
    </location>
</feature>
<keyword evidence="4 5" id="KW-0833">Ubl conjugation pathway</keyword>
<evidence type="ECO:0000256" key="1">
    <source>
        <dbReference type="ARBA" id="ARBA00000885"/>
    </source>
</evidence>
<feature type="region of interest" description="Disordered" evidence="6">
    <location>
        <begin position="88"/>
        <end position="126"/>
    </location>
</feature>
<dbReference type="Gene3D" id="3.30.2160.10">
    <property type="entry name" value="Hect, E3 ligase catalytic domain"/>
    <property type="match status" value="1"/>
</dbReference>
<dbReference type="Gene3D" id="3.90.1750.10">
    <property type="entry name" value="Hect, E3 ligase catalytic domains"/>
    <property type="match status" value="1"/>
</dbReference>
<feature type="region of interest" description="Disordered" evidence="6">
    <location>
        <begin position="312"/>
        <end position="331"/>
    </location>
</feature>
<dbReference type="AlphaFoldDB" id="A0A8H4BAW3"/>
<feature type="compositionally biased region" description="Low complexity" evidence="6">
    <location>
        <begin position="34"/>
        <end position="46"/>
    </location>
</feature>
<name>A0A8H4BAW3_MUCCL</name>
<dbReference type="Pfam" id="PF00632">
    <property type="entry name" value="HECT"/>
    <property type="match status" value="1"/>
</dbReference>
<dbReference type="Pfam" id="PF16558">
    <property type="entry name" value="AZUL"/>
    <property type="match status" value="1"/>
</dbReference>
<evidence type="ECO:0000313" key="9">
    <source>
        <dbReference type="Proteomes" id="UP000469890"/>
    </source>
</evidence>
<dbReference type="FunFam" id="3.30.2410.10:FF:000003">
    <property type="entry name" value="probable E3 ubiquitin-protein ligase HERC4 isoform X1"/>
    <property type="match status" value="1"/>
</dbReference>
<evidence type="ECO:0000256" key="2">
    <source>
        <dbReference type="ARBA" id="ARBA00012485"/>
    </source>
</evidence>
<proteinExistence type="predicted"/>
<dbReference type="PANTHER" id="PTHR45700:SF8">
    <property type="entry name" value="HECT-TYPE E3 UBIQUITIN TRANSFERASE"/>
    <property type="match status" value="1"/>
</dbReference>
<evidence type="ECO:0000256" key="6">
    <source>
        <dbReference type="SAM" id="MobiDB-lite"/>
    </source>
</evidence>
<dbReference type="CDD" id="cd00078">
    <property type="entry name" value="HECTc"/>
    <property type="match status" value="1"/>
</dbReference>
<dbReference type="InterPro" id="IPR035983">
    <property type="entry name" value="Hect_E3_ubiquitin_ligase"/>
</dbReference>
<evidence type="ECO:0000256" key="5">
    <source>
        <dbReference type="PROSITE-ProRule" id="PRU00104"/>
    </source>
</evidence>
<evidence type="ECO:0000259" key="7">
    <source>
        <dbReference type="PROSITE" id="PS50237"/>
    </source>
</evidence>
<dbReference type="SUPFAM" id="SSF56204">
    <property type="entry name" value="Hect, E3 ligase catalytic domain"/>
    <property type="match status" value="1"/>
</dbReference>